<comment type="caution">
    <text evidence="3">The sequence shown here is derived from an EMBL/GenBank/DDBJ whole genome shotgun (WGS) entry which is preliminary data.</text>
</comment>
<evidence type="ECO:0000313" key="3">
    <source>
        <dbReference type="EMBL" id="GLC61380.1"/>
    </source>
</evidence>
<accession>A0A9W6FA36</accession>
<name>A0A9W6FA36_9CHLO</name>
<dbReference type="SUPFAM" id="SSF81383">
    <property type="entry name" value="F-box domain"/>
    <property type="match status" value="1"/>
</dbReference>
<dbReference type="Gene3D" id="3.80.10.10">
    <property type="entry name" value="Ribonuclease Inhibitor"/>
    <property type="match status" value="2"/>
</dbReference>
<feature type="compositionally biased region" description="Low complexity" evidence="2">
    <location>
        <begin position="728"/>
        <end position="740"/>
    </location>
</feature>
<feature type="compositionally biased region" description="Pro residues" evidence="2">
    <location>
        <begin position="698"/>
        <end position="708"/>
    </location>
</feature>
<evidence type="ECO:0000256" key="2">
    <source>
        <dbReference type="SAM" id="MobiDB-lite"/>
    </source>
</evidence>
<dbReference type="Proteomes" id="UP001165080">
    <property type="component" value="Unassembled WGS sequence"/>
</dbReference>
<gene>
    <name evidence="3" type="primary">PLEST009025</name>
    <name evidence="3" type="ORF">PLESTB_001749900</name>
</gene>
<keyword evidence="4" id="KW-1185">Reference proteome</keyword>
<protein>
    <recommendedName>
        <fullName evidence="5">F-box domain-containing protein</fullName>
    </recommendedName>
</protein>
<dbReference type="PANTHER" id="PTHR38926:SF5">
    <property type="entry name" value="F-BOX AND LEUCINE-RICH REPEAT PROTEIN 6"/>
    <property type="match status" value="1"/>
</dbReference>
<sequence>MASDEELGLALRDSCMDIVPDTSSEMWSTLPPELLEMIGSKLTEGAHLHNAAMVCKSWSASIATGLHSMELDMHSDPGMWRSKIEKLQSLIRHLRCVVIHVNAAISEEMLVQNVGLVQQLKDVEDLKLHLREGCDLPPAAAAAIGSMRHLTSLTIVGGGLKAEAAACLLAGLAAGGGGGGGGLRSLTLLPSVPYGLGDAEMAALAACSSLEVLEFRAYRLTSAGLAALSLGLPRLTRLAITSLDSDSGYELACLERCAALADLQLAMEAAPLGAAGRAALLGCAARPGRSLSLAFRWTDKAQGLLTEYGNRLANLTQLDVGACRVGSETLFEAVAQLTGLRELRMAVYSNSDTSIPCHLSRLSALAALQRFHLEKRKAYFPEARRFGESSIAVPVTAEGLRSLAGRWSRLRSLRLALSRKDYSPEALAVLSSFTGLRELGIVVERYNQQQQQQQNNTQQQQTQSAATAAAAGAGGSGTGHWGQASGDGGVGVGVGVSGISGRLSRRAVEPPPLLDLACLPAGLQSLELNNLLLDMSEATAAAAVVGAVVGAVHAAVAPEAPQLAATALGFGAPGLTPSLGLGLGSPNVQPAAFFSAAATPPLPSLPPPPPPPPLPLSQLTSLDVEACVVRPPLLAAVARRCGGSLRSLRLVGVVGLSDGALAECLPALKALRSLTLSAPGNRAVSQASLFALSAAPSSSPPPAYPAYPPASGGGGGDLTTPPPPPTTTPTMSSSSSSSRSPRAVLLRQLSWESDDLTALGPQLGALAPLSGLRHLYLSCTDKTAELALGGSLRVLRDALPYCHVDMVWTAARPGDAP</sequence>
<feature type="region of interest" description="Disordered" evidence="2">
    <location>
        <begin position="452"/>
        <end position="486"/>
    </location>
</feature>
<dbReference type="SUPFAM" id="SSF52047">
    <property type="entry name" value="RNI-like"/>
    <property type="match status" value="2"/>
</dbReference>
<comment type="subcellular location">
    <subcellularLocation>
        <location evidence="1">Cytoplasm</location>
        <location evidence="1">Cytoskeleton</location>
        <location evidence="1">Cilium axoneme</location>
    </subcellularLocation>
</comment>
<feature type="compositionally biased region" description="Gly residues" evidence="2">
    <location>
        <begin position="472"/>
        <end position="486"/>
    </location>
</feature>
<dbReference type="GO" id="GO:0005930">
    <property type="term" value="C:axoneme"/>
    <property type="evidence" value="ECO:0007669"/>
    <property type="project" value="UniProtKB-SubCell"/>
</dbReference>
<dbReference type="EMBL" id="BRXU01000045">
    <property type="protein sequence ID" value="GLC61380.1"/>
    <property type="molecule type" value="Genomic_DNA"/>
</dbReference>
<evidence type="ECO:0000256" key="1">
    <source>
        <dbReference type="ARBA" id="ARBA00004430"/>
    </source>
</evidence>
<dbReference type="OrthoDB" id="537240at2759"/>
<reference evidence="3 4" key="1">
    <citation type="journal article" date="2023" name="Commun. Biol.">
        <title>Reorganization of the ancestral sex-determining regions during the evolution of trioecy in Pleodorina starrii.</title>
        <authorList>
            <person name="Takahashi K."/>
            <person name="Suzuki S."/>
            <person name="Kawai-Toyooka H."/>
            <person name="Yamamoto K."/>
            <person name="Hamaji T."/>
            <person name="Ootsuki R."/>
            <person name="Yamaguchi H."/>
            <person name="Kawachi M."/>
            <person name="Higashiyama T."/>
            <person name="Nozaki H."/>
        </authorList>
    </citation>
    <scope>NUCLEOTIDE SEQUENCE [LARGE SCALE GENOMIC DNA]</scope>
    <source>
        <strain evidence="3 4">NIES-4479</strain>
    </source>
</reference>
<evidence type="ECO:0008006" key="5">
    <source>
        <dbReference type="Google" id="ProtNLM"/>
    </source>
</evidence>
<proteinExistence type="predicted"/>
<organism evidence="3 4">
    <name type="scientific">Pleodorina starrii</name>
    <dbReference type="NCBI Taxonomy" id="330485"/>
    <lineage>
        <taxon>Eukaryota</taxon>
        <taxon>Viridiplantae</taxon>
        <taxon>Chlorophyta</taxon>
        <taxon>core chlorophytes</taxon>
        <taxon>Chlorophyceae</taxon>
        <taxon>CS clade</taxon>
        <taxon>Chlamydomonadales</taxon>
        <taxon>Volvocaceae</taxon>
        <taxon>Pleodorina</taxon>
    </lineage>
</organism>
<feature type="region of interest" description="Disordered" evidence="2">
    <location>
        <begin position="697"/>
        <end position="740"/>
    </location>
</feature>
<evidence type="ECO:0000313" key="4">
    <source>
        <dbReference type="Proteomes" id="UP001165080"/>
    </source>
</evidence>
<dbReference type="PANTHER" id="PTHR38926">
    <property type="entry name" value="F-BOX DOMAIN CONTAINING PROTEIN, EXPRESSED"/>
    <property type="match status" value="1"/>
</dbReference>
<dbReference type="InterPro" id="IPR036047">
    <property type="entry name" value="F-box-like_dom_sf"/>
</dbReference>
<dbReference type="InterPro" id="IPR032675">
    <property type="entry name" value="LRR_dom_sf"/>
</dbReference>
<feature type="compositionally biased region" description="Low complexity" evidence="2">
    <location>
        <begin position="452"/>
        <end position="471"/>
    </location>
</feature>
<dbReference type="AlphaFoldDB" id="A0A9W6FA36"/>